<sequence length="199" mass="23494">MRFSHLNRRTHLYLAMALLPWFLMYGISSFSFNHGEFFEERDKALGLPLWNQRFERTYAIQVPESGDLRAVGARIMKDNGLTGSFGVYRQSPEQLNVYIYTSLRSTQVKYYIREQRLVAEDRRFRFDHFLTGLHARGGFEQEGFLNQLWGVLVDVVCLGFLLWVVTGLYMWWKLTPTRRWGWVALVGGFVSFTVFLWKL</sequence>
<evidence type="ECO:0008006" key="4">
    <source>
        <dbReference type="Google" id="ProtNLM"/>
    </source>
</evidence>
<dbReference type="KEGG" id="pfer:IRI77_30760"/>
<reference evidence="2 3" key="1">
    <citation type="submission" date="2020-10" db="EMBL/GenBank/DDBJ databases">
        <title>Complete genome sequence of Paludibaculum fermentans P105T, a facultatively anaerobic acidobacterium capable of dissimilatory Fe(III) reduction.</title>
        <authorList>
            <person name="Dedysh S.N."/>
            <person name="Beletsky A.V."/>
            <person name="Kulichevskaya I.S."/>
            <person name="Mardanov A.V."/>
            <person name="Ravin N.V."/>
        </authorList>
    </citation>
    <scope>NUCLEOTIDE SEQUENCE [LARGE SCALE GENOMIC DNA]</scope>
    <source>
        <strain evidence="2 3">P105</strain>
    </source>
</reference>
<evidence type="ECO:0000313" key="3">
    <source>
        <dbReference type="Proteomes" id="UP000593892"/>
    </source>
</evidence>
<keyword evidence="1" id="KW-0472">Membrane</keyword>
<dbReference type="AlphaFoldDB" id="A0A7S7SIK2"/>
<evidence type="ECO:0000256" key="1">
    <source>
        <dbReference type="SAM" id="Phobius"/>
    </source>
</evidence>
<gene>
    <name evidence="2" type="ORF">IRI77_30760</name>
</gene>
<feature type="transmembrane region" description="Helical" evidence="1">
    <location>
        <begin position="179"/>
        <end position="197"/>
    </location>
</feature>
<name>A0A7S7SIK2_PALFE</name>
<dbReference type="RefSeq" id="WP_194448781.1">
    <property type="nucleotide sequence ID" value="NZ_CP063849.1"/>
</dbReference>
<accession>A0A7S7SIK2</accession>
<feature type="transmembrane region" description="Helical" evidence="1">
    <location>
        <begin position="148"/>
        <end position="172"/>
    </location>
</feature>
<protein>
    <recommendedName>
        <fullName evidence="4">PepSY-associated TM helix domain protein</fullName>
    </recommendedName>
</protein>
<feature type="transmembrane region" description="Helical" evidence="1">
    <location>
        <begin position="12"/>
        <end position="32"/>
    </location>
</feature>
<organism evidence="2 3">
    <name type="scientific">Paludibaculum fermentans</name>
    <dbReference type="NCBI Taxonomy" id="1473598"/>
    <lineage>
        <taxon>Bacteria</taxon>
        <taxon>Pseudomonadati</taxon>
        <taxon>Acidobacteriota</taxon>
        <taxon>Terriglobia</taxon>
        <taxon>Bryobacterales</taxon>
        <taxon>Bryobacteraceae</taxon>
        <taxon>Paludibaculum</taxon>
    </lineage>
</organism>
<keyword evidence="3" id="KW-1185">Reference proteome</keyword>
<evidence type="ECO:0000313" key="2">
    <source>
        <dbReference type="EMBL" id="QOY87112.1"/>
    </source>
</evidence>
<dbReference type="Proteomes" id="UP000593892">
    <property type="component" value="Chromosome"/>
</dbReference>
<proteinExistence type="predicted"/>
<keyword evidence="1" id="KW-0812">Transmembrane</keyword>
<keyword evidence="1" id="KW-1133">Transmembrane helix</keyword>
<dbReference type="EMBL" id="CP063849">
    <property type="protein sequence ID" value="QOY87112.1"/>
    <property type="molecule type" value="Genomic_DNA"/>
</dbReference>